<gene>
    <name evidence="3" type="ORF">DEBURN_LOCUS6879</name>
</gene>
<evidence type="ECO:0000259" key="1">
    <source>
        <dbReference type="PROSITE" id="PS50097"/>
    </source>
</evidence>
<proteinExistence type="predicted"/>
<dbReference type="OrthoDB" id="2387189at2759"/>
<dbReference type="CDD" id="cd18186">
    <property type="entry name" value="BTB_POZ_ZBTB_KLHL-like"/>
    <property type="match status" value="1"/>
</dbReference>
<dbReference type="SMART" id="SM00584">
    <property type="entry name" value="TLDc"/>
    <property type="match status" value="1"/>
</dbReference>
<dbReference type="Pfam" id="PF00651">
    <property type="entry name" value="BTB"/>
    <property type="match status" value="1"/>
</dbReference>
<evidence type="ECO:0000313" key="3">
    <source>
        <dbReference type="EMBL" id="CAG8546460.1"/>
    </source>
</evidence>
<organism evidence="3 4">
    <name type="scientific">Diversispora eburnea</name>
    <dbReference type="NCBI Taxonomy" id="1213867"/>
    <lineage>
        <taxon>Eukaryota</taxon>
        <taxon>Fungi</taxon>
        <taxon>Fungi incertae sedis</taxon>
        <taxon>Mucoromycota</taxon>
        <taxon>Glomeromycotina</taxon>
        <taxon>Glomeromycetes</taxon>
        <taxon>Diversisporales</taxon>
        <taxon>Diversisporaceae</taxon>
        <taxon>Diversispora</taxon>
    </lineage>
</organism>
<dbReference type="PROSITE" id="PS51886">
    <property type="entry name" value="TLDC"/>
    <property type="match status" value="1"/>
</dbReference>
<evidence type="ECO:0000259" key="2">
    <source>
        <dbReference type="PROSITE" id="PS51886"/>
    </source>
</evidence>
<dbReference type="InterPro" id="IPR051481">
    <property type="entry name" value="BTB-POZ/Galectin-3-binding"/>
</dbReference>
<protein>
    <submittedName>
        <fullName evidence="3">7868_t:CDS:1</fullName>
    </submittedName>
</protein>
<reference evidence="3" key="1">
    <citation type="submission" date="2021-06" db="EMBL/GenBank/DDBJ databases">
        <authorList>
            <person name="Kallberg Y."/>
            <person name="Tangrot J."/>
            <person name="Rosling A."/>
        </authorList>
    </citation>
    <scope>NUCLEOTIDE SEQUENCE</scope>
    <source>
        <strain evidence="3">AZ414A</strain>
    </source>
</reference>
<feature type="domain" description="TLDc" evidence="2">
    <location>
        <begin position="394"/>
        <end position="564"/>
    </location>
</feature>
<dbReference type="InterPro" id="IPR011333">
    <property type="entry name" value="SKP1/BTB/POZ_sf"/>
</dbReference>
<feature type="domain" description="BTB" evidence="1">
    <location>
        <begin position="24"/>
        <end position="98"/>
    </location>
</feature>
<evidence type="ECO:0000313" key="4">
    <source>
        <dbReference type="Proteomes" id="UP000789706"/>
    </source>
</evidence>
<accession>A0A9N9FMC9</accession>
<comment type="caution">
    <text evidence="3">The sequence shown here is derived from an EMBL/GenBank/DDBJ whole genome shotgun (WGS) entry which is preliminary data.</text>
</comment>
<dbReference type="SUPFAM" id="SSF54695">
    <property type="entry name" value="POZ domain"/>
    <property type="match status" value="1"/>
</dbReference>
<dbReference type="EMBL" id="CAJVPK010000755">
    <property type="protein sequence ID" value="CAG8546460.1"/>
    <property type="molecule type" value="Genomic_DNA"/>
</dbReference>
<dbReference type="InterPro" id="IPR006571">
    <property type="entry name" value="TLDc_dom"/>
</dbReference>
<dbReference type="PANTHER" id="PTHR24410">
    <property type="entry name" value="HL07962P-RELATED"/>
    <property type="match status" value="1"/>
</dbReference>
<dbReference type="AlphaFoldDB" id="A0A9N9FMC9"/>
<dbReference type="InterPro" id="IPR000210">
    <property type="entry name" value="BTB/POZ_dom"/>
</dbReference>
<dbReference type="Gene3D" id="3.30.710.10">
    <property type="entry name" value="Potassium Channel Kv1.1, Chain A"/>
    <property type="match status" value="1"/>
</dbReference>
<name>A0A9N9FMC9_9GLOM</name>
<dbReference type="PANTHER" id="PTHR24410:SF23">
    <property type="entry name" value="BTB DOMAIN-CONTAINING PROTEIN-RELATED"/>
    <property type="match status" value="1"/>
</dbReference>
<dbReference type="Proteomes" id="UP000789706">
    <property type="component" value="Unassembled WGS sequence"/>
</dbReference>
<dbReference type="SMART" id="SM00225">
    <property type="entry name" value="BTB"/>
    <property type="match status" value="1"/>
</dbReference>
<dbReference type="PROSITE" id="PS50097">
    <property type="entry name" value="BTB"/>
    <property type="match status" value="1"/>
</dbReference>
<sequence>MKDTKLLETLSNDYSLLLESGELVDVQIQAGEDSDPKNFYKAHSIVLWSRSIYFRSALSEVLENNANIPISIKISQINHKLFGILLKYIYDGTIDLENIEFQDILYLMLGANELKLLNLVDYLQEYLSRNKNILKDHFFFINRICKEKFKKLASLCDIILIQETFAILNSPEILSISQEELLHFYANLPTTCNSFSEIILWEKLIDWAIEQLKKEKTSHLEIENNSLLRNSPPDTIITSPFDNSKLTDEDQFILKKLIEPFISFINFKIISKNEFLQKVRPWKNILNDNFYIQLLEYHTFNNIQQQIPQHSQLNIPSSHPHNSFKEPPKIDYYQEPLSSSQLLTQLAQLSELQQLPQLPQLPAINSSHKSFVPKSITSNFSSPPEIEELDNNSTIINADHFKQINKWINKVYGRKQDAYYDFNILVRGSVNGFTPEVFHEYCDNKGATISLLKVKGENKVVGGYNPKSWITPEEDKHKYTVTKLSFIFSIDLDNNENSIFSKVEIYQFAVLNKGDIGPSFGRFNDLVVCGKNFRHCRCKKAAYETQIREDNKFGIEELEVYSVIKSII</sequence>
<keyword evidence="4" id="KW-1185">Reference proteome</keyword>